<reference evidence="6" key="2">
    <citation type="submission" date="2020-05" db="UniProtKB">
        <authorList>
            <consortium name="EnsemblMetazoa"/>
        </authorList>
    </citation>
    <scope>IDENTIFICATION</scope>
    <source>
        <strain evidence="6">Indian</strain>
    </source>
</reference>
<keyword evidence="3" id="KW-0964">Secreted</keyword>
<dbReference type="InterPro" id="IPR006170">
    <property type="entry name" value="PBP/GOBP"/>
</dbReference>
<dbReference type="PANTHER" id="PTHR11857">
    <property type="entry name" value="ODORANT BINDING PROTEIN-RELATED"/>
    <property type="match status" value="1"/>
</dbReference>
<dbReference type="FunFam" id="1.10.238.20:FF:000001">
    <property type="entry name" value="General odorant-binding protein lush"/>
    <property type="match status" value="1"/>
</dbReference>
<dbReference type="Gene3D" id="1.10.238.20">
    <property type="entry name" value="Pheromone/general odorant binding protein domain"/>
    <property type="match status" value="2"/>
</dbReference>
<dbReference type="GO" id="GO:0007608">
    <property type="term" value="P:sensory perception of smell"/>
    <property type="evidence" value="ECO:0007669"/>
    <property type="project" value="TreeGrafter"/>
</dbReference>
<reference evidence="7" key="1">
    <citation type="journal article" date="2014" name="Genome Biol.">
        <title>Genome analysis of a major urban malaria vector mosquito, Anopheles stephensi.</title>
        <authorList>
            <person name="Jiang X."/>
            <person name="Peery A."/>
            <person name="Hall A.B."/>
            <person name="Sharma A."/>
            <person name="Chen X.G."/>
            <person name="Waterhouse R.M."/>
            <person name="Komissarov A."/>
            <person name="Riehle M.M."/>
            <person name="Shouche Y."/>
            <person name="Sharakhova M.V."/>
            <person name="Lawson D."/>
            <person name="Pakpour N."/>
            <person name="Arensburger P."/>
            <person name="Davidson V.L."/>
            <person name="Eiglmeier K."/>
            <person name="Emrich S."/>
            <person name="George P."/>
            <person name="Kennedy R.C."/>
            <person name="Mane S.P."/>
            <person name="Maslen G."/>
            <person name="Oringanje C."/>
            <person name="Qi Y."/>
            <person name="Settlage R."/>
            <person name="Tojo M."/>
            <person name="Tubio J.M."/>
            <person name="Unger M.F."/>
            <person name="Wang B."/>
            <person name="Vernick K.D."/>
            <person name="Ribeiro J.M."/>
            <person name="James A.A."/>
            <person name="Michel K."/>
            <person name="Riehle M.A."/>
            <person name="Luckhart S."/>
            <person name="Sharakhov I.V."/>
            <person name="Tu Z."/>
        </authorList>
    </citation>
    <scope>NUCLEOTIDE SEQUENCE [LARGE SCALE GENOMIC DNA]</scope>
    <source>
        <strain evidence="7">Indian</strain>
    </source>
</reference>
<dbReference type="CDD" id="cd23992">
    <property type="entry name" value="PBP_GOBP"/>
    <property type="match status" value="2"/>
</dbReference>
<evidence type="ECO:0000256" key="1">
    <source>
        <dbReference type="ARBA" id="ARBA00004613"/>
    </source>
</evidence>
<evidence type="ECO:0000256" key="2">
    <source>
        <dbReference type="ARBA" id="ARBA00008098"/>
    </source>
</evidence>
<evidence type="ECO:0000256" key="5">
    <source>
        <dbReference type="ARBA" id="ARBA00023157"/>
    </source>
</evidence>
<evidence type="ECO:0000313" key="7">
    <source>
        <dbReference type="Proteomes" id="UP000076408"/>
    </source>
</evidence>
<dbReference type="Proteomes" id="UP000076408">
    <property type="component" value="Unassembled WGS sequence"/>
</dbReference>
<dbReference type="AlphaFoldDB" id="A0A182Y1Q3"/>
<keyword evidence="4" id="KW-0732">Signal</keyword>
<keyword evidence="7" id="KW-1185">Reference proteome</keyword>
<dbReference type="SMART" id="SM00708">
    <property type="entry name" value="PhBP"/>
    <property type="match status" value="2"/>
</dbReference>
<dbReference type="OMA" id="VCFIACT"/>
<dbReference type="SUPFAM" id="SSF47565">
    <property type="entry name" value="Insect pheromone/odorant-binding proteins"/>
    <property type="match status" value="2"/>
</dbReference>
<keyword evidence="5" id="KW-1015">Disulfide bond</keyword>
<dbReference type="GO" id="GO:0005615">
    <property type="term" value="C:extracellular space"/>
    <property type="evidence" value="ECO:0007669"/>
    <property type="project" value="TreeGrafter"/>
</dbReference>
<accession>A0A182Y1Q3</accession>
<dbReference type="VEuPathDB" id="VectorBase:ASTEI20_035676"/>
<evidence type="ECO:0000313" key="6">
    <source>
        <dbReference type="EnsemblMetazoa" id="ASTEI02389-PA"/>
    </source>
</evidence>
<dbReference type="PANTHER" id="PTHR11857:SF43">
    <property type="entry name" value="GEO07291P1-RELATED"/>
    <property type="match status" value="1"/>
</dbReference>
<dbReference type="Pfam" id="PF01395">
    <property type="entry name" value="PBP_GOBP"/>
    <property type="match status" value="2"/>
</dbReference>
<proteinExistence type="inferred from homology"/>
<dbReference type="GO" id="GO:0005549">
    <property type="term" value="F:odorant binding"/>
    <property type="evidence" value="ECO:0007669"/>
    <property type="project" value="InterPro"/>
</dbReference>
<name>A0A182Y1Q3_ANOST</name>
<dbReference type="VEuPathDB" id="VectorBase:ASTEI02389"/>
<sequence>MKTFVAIAVVALIAGTFALTIDQKKKAEGYAAECVKSSGVPPETAAKLKGGDFAGADDKTKCFAKCFLEKAGFMTDKGEIDEKTVIEKLSVDHDRAKVEGLVKKCNHKEANPCETAFKAYQCIYAAKGVVCLDALADGAEEPVSPPNLEDVSKIANGEAFALECLIESGLKLDSLASLSASDLDANGNKIKCLVKCFFEKTGFMDKDGQLQEKTIVEQLSKFMPRDRIEALVQNCNFQEADACETAYKVTECYFQNKAGLF</sequence>
<evidence type="ECO:0000256" key="4">
    <source>
        <dbReference type="ARBA" id="ARBA00022729"/>
    </source>
</evidence>
<comment type="subcellular location">
    <subcellularLocation>
        <location evidence="1">Secreted</location>
    </subcellularLocation>
</comment>
<protein>
    <submittedName>
        <fullName evidence="6">Uncharacterized protein</fullName>
    </submittedName>
</protein>
<organism evidence="6 7">
    <name type="scientific">Anopheles stephensi</name>
    <name type="common">Indo-Pakistan malaria mosquito</name>
    <dbReference type="NCBI Taxonomy" id="30069"/>
    <lineage>
        <taxon>Eukaryota</taxon>
        <taxon>Metazoa</taxon>
        <taxon>Ecdysozoa</taxon>
        <taxon>Arthropoda</taxon>
        <taxon>Hexapoda</taxon>
        <taxon>Insecta</taxon>
        <taxon>Pterygota</taxon>
        <taxon>Neoptera</taxon>
        <taxon>Endopterygota</taxon>
        <taxon>Diptera</taxon>
        <taxon>Nematocera</taxon>
        <taxon>Culicoidea</taxon>
        <taxon>Culicidae</taxon>
        <taxon>Anophelinae</taxon>
        <taxon>Anopheles</taxon>
    </lineage>
</organism>
<dbReference type="InterPro" id="IPR036728">
    <property type="entry name" value="PBP_GOBP_sf"/>
</dbReference>
<dbReference type="VEuPathDB" id="VectorBase:ASTE001592"/>
<dbReference type="EnsemblMetazoa" id="ASTEI02389-RA">
    <property type="protein sequence ID" value="ASTEI02389-PA"/>
    <property type="gene ID" value="ASTEI02389"/>
</dbReference>
<evidence type="ECO:0000256" key="3">
    <source>
        <dbReference type="ARBA" id="ARBA00022525"/>
    </source>
</evidence>
<dbReference type="FunFam" id="1.10.238.20:FF:000009">
    <property type="entry name" value="AGAP012321-PA"/>
    <property type="match status" value="1"/>
</dbReference>
<comment type="similarity">
    <text evidence="2">Belongs to the PBP/GOBP family.</text>
</comment>
<dbReference type="STRING" id="30069.A0A182Y1Q3"/>